<keyword evidence="3" id="KW-1185">Reference proteome</keyword>
<dbReference type="Proteomes" id="UP001231189">
    <property type="component" value="Unassembled WGS sequence"/>
</dbReference>
<name>A0AAD8TYY8_LOLMU</name>
<feature type="compositionally biased region" description="Basic and acidic residues" evidence="1">
    <location>
        <begin position="238"/>
        <end position="292"/>
    </location>
</feature>
<evidence type="ECO:0000313" key="2">
    <source>
        <dbReference type="EMBL" id="KAK1695801.1"/>
    </source>
</evidence>
<sequence>MSSSNSTATAATLGTPPAQPLTRNNYLPWKALVFPAFRGADVLGLLDGTDCAPPRTLDSEDAEKNNVKVPNPAYGAWLARDQQVLRFLLNSLSKVQHLQDRLNNTKKLSMSADEYFTKMKGFAYELGALGKSLDEDEVISHVLNGLDKGHYNSIITSVNGNPGTSLDELYDQLYAYDLRNGVEESPDSFSSTANVAKRDYRPRGRTPLPRGAGDSGYRGRSPLRAGGDGGYRGRSSPRRYDDDHGNRRYDDDRGNRRYDDDRDTWRRDDRRRDDRRDERRDDRHRDDRRDGDTGATDHITAELSKLSTHDKYQGQDRVRTTEAPLSVGKHAYFNIEHAEENRAENGAPSAIETEESVSDTDENGARHEEEHSSGNSASDPGLIGAPPGGILPPRSPRRRSRLCPPRGQLGLALPGVCGRLVGAPRRPPRRRPKDTVVPTSSASLSPSEDTASVADGSSAAKDTVASDGAANSSDGAANSTPSPPSPPRNQLRQGPPTVEGDFAEWWSLVVRTAPRQLRKGTSSIIMLTAWGIWKHRNDAVFDNVQPSVPSLFNDIRTEARQLEDAGV</sequence>
<feature type="compositionally biased region" description="Low complexity" evidence="1">
    <location>
        <begin position="465"/>
        <end position="479"/>
    </location>
</feature>
<comment type="caution">
    <text evidence="2">The sequence shown here is derived from an EMBL/GenBank/DDBJ whole genome shotgun (WGS) entry which is preliminary data.</text>
</comment>
<feature type="region of interest" description="Disordered" evidence="1">
    <location>
        <begin position="182"/>
        <end position="323"/>
    </location>
</feature>
<dbReference type="PANTHER" id="PTHR47481">
    <property type="match status" value="1"/>
</dbReference>
<dbReference type="EMBL" id="JAUUTY010000001">
    <property type="protein sequence ID" value="KAK1695801.1"/>
    <property type="molecule type" value="Genomic_DNA"/>
</dbReference>
<feature type="region of interest" description="Disordered" evidence="1">
    <location>
        <begin position="338"/>
        <end position="498"/>
    </location>
</feature>
<dbReference type="AlphaFoldDB" id="A0AAD8TYY8"/>
<evidence type="ECO:0000256" key="1">
    <source>
        <dbReference type="SAM" id="MobiDB-lite"/>
    </source>
</evidence>
<reference evidence="2" key="1">
    <citation type="submission" date="2023-07" db="EMBL/GenBank/DDBJ databases">
        <title>A chromosome-level genome assembly of Lolium multiflorum.</title>
        <authorList>
            <person name="Chen Y."/>
            <person name="Copetti D."/>
            <person name="Kolliker R."/>
            <person name="Studer B."/>
        </authorList>
    </citation>
    <scope>NUCLEOTIDE SEQUENCE</scope>
    <source>
        <strain evidence="2">02402/16</strain>
        <tissue evidence="2">Leaf</tissue>
    </source>
</reference>
<accession>A0AAD8TYY8</accession>
<dbReference type="PANTHER" id="PTHR47481:SF31">
    <property type="entry name" value="OS01G0873500 PROTEIN"/>
    <property type="match status" value="1"/>
</dbReference>
<feature type="compositionally biased region" description="Polar residues" evidence="1">
    <location>
        <begin position="437"/>
        <end position="450"/>
    </location>
</feature>
<organism evidence="2 3">
    <name type="scientific">Lolium multiflorum</name>
    <name type="common">Italian ryegrass</name>
    <name type="synonym">Lolium perenne subsp. multiflorum</name>
    <dbReference type="NCBI Taxonomy" id="4521"/>
    <lineage>
        <taxon>Eukaryota</taxon>
        <taxon>Viridiplantae</taxon>
        <taxon>Streptophyta</taxon>
        <taxon>Embryophyta</taxon>
        <taxon>Tracheophyta</taxon>
        <taxon>Spermatophyta</taxon>
        <taxon>Magnoliopsida</taxon>
        <taxon>Liliopsida</taxon>
        <taxon>Poales</taxon>
        <taxon>Poaceae</taxon>
        <taxon>BOP clade</taxon>
        <taxon>Pooideae</taxon>
        <taxon>Poodae</taxon>
        <taxon>Poeae</taxon>
        <taxon>Poeae Chloroplast Group 2 (Poeae type)</taxon>
        <taxon>Loliodinae</taxon>
        <taxon>Loliinae</taxon>
        <taxon>Lolium</taxon>
    </lineage>
</organism>
<evidence type="ECO:0008006" key="4">
    <source>
        <dbReference type="Google" id="ProtNLM"/>
    </source>
</evidence>
<proteinExistence type="predicted"/>
<feature type="compositionally biased region" description="Acidic residues" evidence="1">
    <location>
        <begin position="352"/>
        <end position="362"/>
    </location>
</feature>
<protein>
    <recommendedName>
        <fullName evidence="4">Retrotransposon Copia-like N-terminal domain-containing protein</fullName>
    </recommendedName>
</protein>
<feature type="compositionally biased region" description="Basic and acidic residues" evidence="1">
    <location>
        <begin position="307"/>
        <end position="320"/>
    </location>
</feature>
<evidence type="ECO:0000313" key="3">
    <source>
        <dbReference type="Proteomes" id="UP001231189"/>
    </source>
</evidence>
<gene>
    <name evidence="2" type="ORF">QYE76_012498</name>
</gene>
<feature type="compositionally biased region" description="Basic and acidic residues" evidence="1">
    <location>
        <begin position="363"/>
        <end position="372"/>
    </location>
</feature>